<keyword evidence="4" id="KW-1185">Reference proteome</keyword>
<dbReference type="Proteomes" id="UP000792457">
    <property type="component" value="Unassembled WGS sequence"/>
</dbReference>
<evidence type="ECO:0000313" key="4">
    <source>
        <dbReference type="Proteomes" id="UP000792457"/>
    </source>
</evidence>
<feature type="domain" description="DDE-1" evidence="2">
    <location>
        <begin position="104"/>
        <end position="201"/>
    </location>
</feature>
<dbReference type="EMBL" id="KZ309242">
    <property type="protein sequence ID" value="KAG8237906.1"/>
    <property type="molecule type" value="Genomic_DNA"/>
</dbReference>
<dbReference type="GO" id="GO:0003677">
    <property type="term" value="F:DNA binding"/>
    <property type="evidence" value="ECO:0007669"/>
    <property type="project" value="TreeGrafter"/>
</dbReference>
<protein>
    <recommendedName>
        <fullName evidence="2">DDE-1 domain-containing protein</fullName>
    </recommendedName>
</protein>
<dbReference type="PANTHER" id="PTHR19303">
    <property type="entry name" value="TRANSPOSON"/>
    <property type="match status" value="1"/>
</dbReference>
<dbReference type="AlphaFoldDB" id="A0A8K0P8J1"/>
<organism evidence="3 4">
    <name type="scientific">Ladona fulva</name>
    <name type="common">Scarce chaser dragonfly</name>
    <name type="synonym">Libellula fulva</name>
    <dbReference type="NCBI Taxonomy" id="123851"/>
    <lineage>
        <taxon>Eukaryota</taxon>
        <taxon>Metazoa</taxon>
        <taxon>Ecdysozoa</taxon>
        <taxon>Arthropoda</taxon>
        <taxon>Hexapoda</taxon>
        <taxon>Insecta</taxon>
        <taxon>Pterygota</taxon>
        <taxon>Palaeoptera</taxon>
        <taxon>Odonata</taxon>
        <taxon>Epiprocta</taxon>
        <taxon>Anisoptera</taxon>
        <taxon>Libelluloidea</taxon>
        <taxon>Libellulidae</taxon>
        <taxon>Ladona</taxon>
    </lineage>
</organism>
<dbReference type="GO" id="GO:0005634">
    <property type="term" value="C:nucleus"/>
    <property type="evidence" value="ECO:0007669"/>
    <property type="project" value="TreeGrafter"/>
</dbReference>
<proteinExistence type="predicted"/>
<gene>
    <name evidence="3" type="ORF">J437_LFUL017778</name>
</gene>
<dbReference type="Pfam" id="PF03184">
    <property type="entry name" value="DDE_1"/>
    <property type="match status" value="1"/>
</dbReference>
<feature type="region of interest" description="Disordered" evidence="1">
    <location>
        <begin position="259"/>
        <end position="309"/>
    </location>
</feature>
<feature type="compositionally biased region" description="Polar residues" evidence="1">
    <location>
        <begin position="274"/>
        <end position="309"/>
    </location>
</feature>
<dbReference type="InterPro" id="IPR004875">
    <property type="entry name" value="DDE_SF_endonuclease_dom"/>
</dbReference>
<evidence type="ECO:0000259" key="2">
    <source>
        <dbReference type="Pfam" id="PF03184"/>
    </source>
</evidence>
<dbReference type="InterPro" id="IPR050863">
    <property type="entry name" value="CenT-Element_Derived"/>
</dbReference>
<sequence>MKGFSRENVKTFFDIYEPLLEMVNHDPKRLYNYDETGITIVQPKTTKVIALKGKRQVGAVSSAERGSLITVVTCMSATGHFKQPDLTNKKLELLDGAPNGSRAAYHKSGWIESETFRTWFQEQFLDGVKPTKEEPMILVLDGHCSHTRNLPLLESAKENGVHIVSLPPHCSHKMQPFERAFMYPLKTYYGQEIEKWLEQHEGRVVTHFQVAMLFAEAYKKSATVTTADNSKFLMSLINMRKNQRMIRTIDLLGRKMVDSAESGNRQGDPEDSACPSSTEINPIRQEQSASAWTQWHPTTCKPNCSSTTG</sequence>
<comment type="caution">
    <text evidence="3">The sequence shown here is derived from an EMBL/GenBank/DDBJ whole genome shotgun (WGS) entry which is preliminary data.</text>
</comment>
<dbReference type="OrthoDB" id="6766063at2759"/>
<dbReference type="Gene3D" id="3.30.420.10">
    <property type="entry name" value="Ribonuclease H-like superfamily/Ribonuclease H"/>
    <property type="match status" value="1"/>
</dbReference>
<name>A0A8K0P8J1_LADFU</name>
<accession>A0A8K0P8J1</accession>
<evidence type="ECO:0000313" key="3">
    <source>
        <dbReference type="EMBL" id="KAG8237906.1"/>
    </source>
</evidence>
<reference evidence="3" key="2">
    <citation type="submission" date="2017-10" db="EMBL/GenBank/DDBJ databases">
        <title>Ladona fulva Genome sequencing and assembly.</title>
        <authorList>
            <person name="Murali S."/>
            <person name="Richards S."/>
            <person name="Bandaranaike D."/>
            <person name="Bellair M."/>
            <person name="Blankenburg K."/>
            <person name="Chao H."/>
            <person name="Dinh H."/>
            <person name="Doddapaneni H."/>
            <person name="Dugan-Rocha S."/>
            <person name="Elkadiri S."/>
            <person name="Gnanaolivu R."/>
            <person name="Hernandez B."/>
            <person name="Skinner E."/>
            <person name="Javaid M."/>
            <person name="Lee S."/>
            <person name="Li M."/>
            <person name="Ming W."/>
            <person name="Munidasa M."/>
            <person name="Muniz J."/>
            <person name="Nguyen L."/>
            <person name="Hughes D."/>
            <person name="Osuji N."/>
            <person name="Pu L.-L."/>
            <person name="Puazo M."/>
            <person name="Qu C."/>
            <person name="Quiroz J."/>
            <person name="Raj R."/>
            <person name="Weissenberger G."/>
            <person name="Xin Y."/>
            <person name="Zou X."/>
            <person name="Han Y."/>
            <person name="Worley K."/>
            <person name="Muzny D."/>
            <person name="Gibbs R."/>
        </authorList>
    </citation>
    <scope>NUCLEOTIDE SEQUENCE</scope>
    <source>
        <strain evidence="3">Sampled in the wild</strain>
    </source>
</reference>
<evidence type="ECO:0000256" key="1">
    <source>
        <dbReference type="SAM" id="MobiDB-lite"/>
    </source>
</evidence>
<dbReference type="PANTHER" id="PTHR19303:SF74">
    <property type="entry name" value="POGO TRANSPOSABLE ELEMENT WITH KRAB DOMAIN"/>
    <property type="match status" value="1"/>
</dbReference>
<reference evidence="3" key="1">
    <citation type="submission" date="2013-04" db="EMBL/GenBank/DDBJ databases">
        <authorList>
            <person name="Qu J."/>
            <person name="Murali S.C."/>
            <person name="Bandaranaike D."/>
            <person name="Bellair M."/>
            <person name="Blankenburg K."/>
            <person name="Chao H."/>
            <person name="Dinh H."/>
            <person name="Doddapaneni H."/>
            <person name="Downs B."/>
            <person name="Dugan-Rocha S."/>
            <person name="Elkadiri S."/>
            <person name="Gnanaolivu R.D."/>
            <person name="Hernandez B."/>
            <person name="Javaid M."/>
            <person name="Jayaseelan J.C."/>
            <person name="Lee S."/>
            <person name="Li M."/>
            <person name="Ming W."/>
            <person name="Munidasa M."/>
            <person name="Muniz J."/>
            <person name="Nguyen L."/>
            <person name="Ongeri F."/>
            <person name="Osuji N."/>
            <person name="Pu L.-L."/>
            <person name="Puazo M."/>
            <person name="Qu C."/>
            <person name="Quiroz J."/>
            <person name="Raj R."/>
            <person name="Weissenberger G."/>
            <person name="Xin Y."/>
            <person name="Zou X."/>
            <person name="Han Y."/>
            <person name="Richards S."/>
            <person name="Worley K."/>
            <person name="Muzny D."/>
            <person name="Gibbs R."/>
        </authorList>
    </citation>
    <scope>NUCLEOTIDE SEQUENCE</scope>
    <source>
        <strain evidence="3">Sampled in the wild</strain>
    </source>
</reference>
<dbReference type="InterPro" id="IPR036397">
    <property type="entry name" value="RNaseH_sf"/>
</dbReference>